<evidence type="ECO:0000313" key="1">
    <source>
        <dbReference type="EMBL" id="KAK1859010.1"/>
    </source>
</evidence>
<dbReference type="Proteomes" id="UP000798662">
    <property type="component" value="Chromosome 1"/>
</dbReference>
<name>A0ACC3BMN0_PYRYE</name>
<organism evidence="1 2">
    <name type="scientific">Pyropia yezoensis</name>
    <name type="common">Susabi-nori</name>
    <name type="synonym">Porphyra yezoensis</name>
    <dbReference type="NCBI Taxonomy" id="2788"/>
    <lineage>
        <taxon>Eukaryota</taxon>
        <taxon>Rhodophyta</taxon>
        <taxon>Bangiophyceae</taxon>
        <taxon>Bangiales</taxon>
        <taxon>Bangiaceae</taxon>
        <taxon>Pyropia</taxon>
    </lineage>
</organism>
<dbReference type="EMBL" id="CM020618">
    <property type="protein sequence ID" value="KAK1859010.1"/>
    <property type="molecule type" value="Genomic_DNA"/>
</dbReference>
<sequence length="158" mass="17206">MLQLAQLLNAAWRGSLSDPTDIDRSGAAAIARLATLALGPFYVSVKPLDPVKEDAKVTTLYLHAPLAHVRHQVATDRARPAIDTDDNLKGHIRRVGGYIYNNASNASQAALFSNLAALLDATLGFVSARSHPSSLVYTKQTETKTLWPSTRLRRTTRT</sequence>
<comment type="caution">
    <text evidence="1">The sequence shown here is derived from an EMBL/GenBank/DDBJ whole genome shotgun (WGS) entry which is preliminary data.</text>
</comment>
<protein>
    <submittedName>
        <fullName evidence="1">Uncharacterized protein</fullName>
    </submittedName>
</protein>
<gene>
    <name evidence="1" type="ORF">I4F81_001609</name>
</gene>
<keyword evidence="2" id="KW-1185">Reference proteome</keyword>
<accession>A0ACC3BMN0</accession>
<evidence type="ECO:0000313" key="2">
    <source>
        <dbReference type="Proteomes" id="UP000798662"/>
    </source>
</evidence>
<proteinExistence type="predicted"/>
<reference evidence="1" key="1">
    <citation type="submission" date="2019-11" db="EMBL/GenBank/DDBJ databases">
        <title>Nori genome reveals adaptations in red seaweeds to the harsh intertidal environment.</title>
        <authorList>
            <person name="Wang D."/>
            <person name="Mao Y."/>
        </authorList>
    </citation>
    <scope>NUCLEOTIDE SEQUENCE</scope>
    <source>
        <tissue evidence="1">Gametophyte</tissue>
    </source>
</reference>